<keyword evidence="3" id="KW-0548">Nucleotidyltransferase</keyword>
<dbReference type="CDD" id="cd02516">
    <property type="entry name" value="CDP-ME_synthetase"/>
    <property type="match status" value="1"/>
</dbReference>
<comment type="caution">
    <text evidence="7">The sequence shown here is derived from an EMBL/GenBank/DDBJ whole genome shotgun (WGS) entry which is preliminary data.</text>
</comment>
<proteinExistence type="inferred from homology"/>
<dbReference type="Proteomes" id="UP000485058">
    <property type="component" value="Unassembled WGS sequence"/>
</dbReference>
<comment type="similarity">
    <text evidence="1">Belongs to the IspD/TarI cytidylyltransferase family. IspD subfamily.</text>
</comment>
<dbReference type="PANTHER" id="PTHR32125:SF4">
    <property type="entry name" value="2-C-METHYL-D-ERYTHRITOL 4-PHOSPHATE CYTIDYLYLTRANSFERASE, CHLOROPLASTIC"/>
    <property type="match status" value="1"/>
</dbReference>
<feature type="domain" description="Enkurin" evidence="6">
    <location>
        <begin position="578"/>
        <end position="670"/>
    </location>
</feature>
<dbReference type="GO" id="GO:0050518">
    <property type="term" value="F:2-C-methyl-D-erythritol 4-phosphate cytidylyltransferase activity"/>
    <property type="evidence" value="ECO:0007669"/>
    <property type="project" value="InterPro"/>
</dbReference>
<dbReference type="PANTHER" id="PTHR32125">
    <property type="entry name" value="2-C-METHYL-D-ERYTHRITOL 4-PHOSPHATE CYTIDYLYLTRANSFERASE, CHLOROPLASTIC"/>
    <property type="match status" value="1"/>
</dbReference>
<dbReference type="FunFam" id="3.90.550.10:FF:000003">
    <property type="entry name" value="2-C-methyl-D-erythritol 4-phosphate cytidylyltransferase"/>
    <property type="match status" value="1"/>
</dbReference>
<keyword evidence="2" id="KW-0808">Transferase</keyword>
<dbReference type="GO" id="GO:0008299">
    <property type="term" value="P:isoprenoid biosynthetic process"/>
    <property type="evidence" value="ECO:0007669"/>
    <property type="project" value="InterPro"/>
</dbReference>
<evidence type="ECO:0000256" key="2">
    <source>
        <dbReference type="ARBA" id="ARBA00022679"/>
    </source>
</evidence>
<dbReference type="Pfam" id="PF01128">
    <property type="entry name" value="IspD"/>
    <property type="match status" value="1"/>
</dbReference>
<gene>
    <name evidence="7" type="ORF">HaLaN_00910</name>
</gene>
<dbReference type="InterPro" id="IPR027012">
    <property type="entry name" value="Enkurin_dom"/>
</dbReference>
<evidence type="ECO:0000313" key="8">
    <source>
        <dbReference type="Proteomes" id="UP000485058"/>
    </source>
</evidence>
<sequence>MVDESRTVCPQMELVIFCPCSCGRTTSLQPGTGYGRSPASLWDYVDPESATLGLRVAYPSCQPCSPPAMAPARKDIGRMHVSRGKQVQARATAGLRCPLAARCGARLSALQRLKNRDPIELRRCATDLRRSSHCLCPAWVCRATAAVPGGQDAPSLADGSVSIILLAGGVGKRMGAAIPKQYLDLRGSPIATYSLRTFSKMREVLEIIIVCEPSWRALFQQAIDGLPRAVPIKWALPGSERQDSVATDAALVAVHDSARPLVTAHDALRCFQDGLQVGAAVLGVPVKPTIKEVDAQGLVVKTLQRSKLWEVQTPQVIRTELLRNGFALVKAQGLDVTDDVSIIEALGKPVRVTPGSYTNIKVTTPEDIMERGELTLIRLRALIASIASSPDSTHISSGPNDREEESIYNIGAHALPPAAPKVKVYHAAPISPTSSGAVKARDHANSSQISNILNPVNGVREAQARQGIKPYDHARSNAMAVKEASQLNALRKAAVEEQEKLQGPSYARNPPILRRMSSGARAASDSEGQAANNRNFLQENKLGAAAPQRAVRNAPKEDDAAKYLQKKDYGRIPSYLLDRKLELAEQVADAQRAKEAALIPPGMRLLPEEERLETQSILERNRVDVERALQSMPIVIETPSQIRRKDEMERRLREIADAVKIFSRPKGLAANREMENSTSRLALHFLKFSQKQWAAAVHDEWLVGRASSVGRCKLMTAEMGGRTTVPQQAAAAAGPWVACLIAACSPGLGSGVPNYLKTTPL</sequence>
<dbReference type="PROSITE" id="PS51665">
    <property type="entry name" value="ENKURIN"/>
    <property type="match status" value="1"/>
</dbReference>
<organism evidence="7 8">
    <name type="scientific">Haematococcus lacustris</name>
    <name type="common">Green alga</name>
    <name type="synonym">Haematococcus pluvialis</name>
    <dbReference type="NCBI Taxonomy" id="44745"/>
    <lineage>
        <taxon>Eukaryota</taxon>
        <taxon>Viridiplantae</taxon>
        <taxon>Chlorophyta</taxon>
        <taxon>core chlorophytes</taxon>
        <taxon>Chlorophyceae</taxon>
        <taxon>CS clade</taxon>
        <taxon>Chlamydomonadales</taxon>
        <taxon>Haematococcaceae</taxon>
        <taxon>Haematococcus</taxon>
    </lineage>
</organism>
<dbReference type="InterPro" id="IPR001228">
    <property type="entry name" value="IspD"/>
</dbReference>
<feature type="region of interest" description="Disordered" evidence="5">
    <location>
        <begin position="433"/>
        <end position="457"/>
    </location>
</feature>
<name>A0A699Y8A9_HAELA</name>
<dbReference type="Pfam" id="PF13864">
    <property type="entry name" value="Enkurin"/>
    <property type="match status" value="1"/>
</dbReference>
<evidence type="ECO:0000256" key="1">
    <source>
        <dbReference type="ARBA" id="ARBA00009789"/>
    </source>
</evidence>
<feature type="compositionally biased region" description="Polar residues" evidence="5">
    <location>
        <begin position="445"/>
        <end position="454"/>
    </location>
</feature>
<protein>
    <recommendedName>
        <fullName evidence="4">2-C-methyl-D-erythritol 4-phosphate cytidylyltransferase, chloroplastic</fullName>
    </recommendedName>
</protein>
<accession>A0A699Y8A9</accession>
<evidence type="ECO:0000256" key="5">
    <source>
        <dbReference type="SAM" id="MobiDB-lite"/>
    </source>
</evidence>
<dbReference type="NCBIfam" id="TIGR00453">
    <property type="entry name" value="ispD"/>
    <property type="match status" value="1"/>
</dbReference>
<evidence type="ECO:0000256" key="4">
    <source>
        <dbReference type="ARBA" id="ARBA00069967"/>
    </source>
</evidence>
<evidence type="ECO:0000259" key="6">
    <source>
        <dbReference type="PROSITE" id="PS51665"/>
    </source>
</evidence>
<dbReference type="SUPFAM" id="SSF53448">
    <property type="entry name" value="Nucleotide-diphospho-sugar transferases"/>
    <property type="match status" value="1"/>
</dbReference>
<dbReference type="HAMAP" id="MF_00108">
    <property type="entry name" value="IspD"/>
    <property type="match status" value="1"/>
</dbReference>
<dbReference type="EMBL" id="BLLF01000032">
    <property type="protein sequence ID" value="GFH06303.1"/>
    <property type="molecule type" value="Genomic_DNA"/>
</dbReference>
<evidence type="ECO:0000313" key="7">
    <source>
        <dbReference type="EMBL" id="GFH06303.1"/>
    </source>
</evidence>
<evidence type="ECO:0000256" key="3">
    <source>
        <dbReference type="ARBA" id="ARBA00022695"/>
    </source>
</evidence>
<dbReference type="InterPro" id="IPR029044">
    <property type="entry name" value="Nucleotide-diphossugar_trans"/>
</dbReference>
<dbReference type="InterPro" id="IPR034683">
    <property type="entry name" value="IspD/TarI"/>
</dbReference>
<dbReference type="AlphaFoldDB" id="A0A699Y8A9"/>
<dbReference type="Gene3D" id="3.90.550.10">
    <property type="entry name" value="Spore Coat Polysaccharide Biosynthesis Protein SpsA, Chain A"/>
    <property type="match status" value="1"/>
</dbReference>
<reference evidence="7 8" key="1">
    <citation type="submission" date="2020-02" db="EMBL/GenBank/DDBJ databases">
        <title>Draft genome sequence of Haematococcus lacustris strain NIES-144.</title>
        <authorList>
            <person name="Morimoto D."/>
            <person name="Nakagawa S."/>
            <person name="Yoshida T."/>
            <person name="Sawayama S."/>
        </authorList>
    </citation>
    <scope>NUCLEOTIDE SEQUENCE [LARGE SCALE GENOMIC DNA]</scope>
    <source>
        <strain evidence="7 8">NIES-144</strain>
    </source>
</reference>
<keyword evidence="8" id="KW-1185">Reference proteome</keyword>
<dbReference type="InterPro" id="IPR050088">
    <property type="entry name" value="IspD/TarI_cytidylyltransf_bact"/>
</dbReference>